<accession>A0A2V0PBI5</accession>
<dbReference type="EMBL" id="BDRX01000094">
    <property type="protein sequence ID" value="GBF97218.1"/>
    <property type="molecule type" value="Genomic_DNA"/>
</dbReference>
<dbReference type="InParanoid" id="A0A2V0PBI5"/>
<feature type="compositionally biased region" description="Pro residues" evidence="1">
    <location>
        <begin position="498"/>
        <end position="508"/>
    </location>
</feature>
<keyword evidence="2" id="KW-0732">Signal</keyword>
<feature type="compositionally biased region" description="Low complexity" evidence="1">
    <location>
        <begin position="483"/>
        <end position="495"/>
    </location>
</feature>
<evidence type="ECO:0000313" key="4">
    <source>
        <dbReference type="Proteomes" id="UP000247498"/>
    </source>
</evidence>
<evidence type="ECO:0000313" key="3">
    <source>
        <dbReference type="EMBL" id="GBF97218.1"/>
    </source>
</evidence>
<dbReference type="Gene3D" id="1.10.530.10">
    <property type="match status" value="1"/>
</dbReference>
<feature type="region of interest" description="Disordered" evidence="1">
    <location>
        <begin position="483"/>
        <end position="516"/>
    </location>
</feature>
<reference evidence="3 4" key="1">
    <citation type="journal article" date="2018" name="Sci. Rep.">
        <title>Raphidocelis subcapitata (=Pseudokirchneriella subcapitata) provides an insight into genome evolution and environmental adaptations in the Sphaeropleales.</title>
        <authorList>
            <person name="Suzuki S."/>
            <person name="Yamaguchi H."/>
            <person name="Nakajima N."/>
            <person name="Kawachi M."/>
        </authorList>
    </citation>
    <scope>NUCLEOTIDE SEQUENCE [LARGE SCALE GENOMIC DNA]</scope>
    <source>
        <strain evidence="3 4">NIES-35</strain>
    </source>
</reference>
<gene>
    <name evidence="3" type="ORF">Rsub_10079</name>
</gene>
<dbReference type="PROSITE" id="PS51257">
    <property type="entry name" value="PROKAR_LIPOPROTEIN"/>
    <property type="match status" value="1"/>
</dbReference>
<dbReference type="Proteomes" id="UP000247498">
    <property type="component" value="Unassembled WGS sequence"/>
</dbReference>
<feature type="chain" id="PRO_5016085106" evidence="2">
    <location>
        <begin position="25"/>
        <end position="516"/>
    </location>
</feature>
<evidence type="ECO:0000256" key="2">
    <source>
        <dbReference type="SAM" id="SignalP"/>
    </source>
</evidence>
<proteinExistence type="predicted"/>
<dbReference type="SUPFAM" id="SSF53955">
    <property type="entry name" value="Lysozyme-like"/>
    <property type="match status" value="1"/>
</dbReference>
<protein>
    <submittedName>
        <fullName evidence="3">Uncharacterized protein</fullName>
    </submittedName>
</protein>
<feature type="signal peptide" evidence="2">
    <location>
        <begin position="1"/>
        <end position="24"/>
    </location>
</feature>
<dbReference type="InterPro" id="IPR023346">
    <property type="entry name" value="Lysozyme-like_dom_sf"/>
</dbReference>
<sequence>MMRGSSWLALPLLLLLACSARVAADCEQLAGATFCDRLPERSASFRLGWNLTSYSGRERAFACQLRIHQKELGLTDLQTAYVIGSVWRESRFNLVSEAGCEDNRCRCPPECTPPATCQACLDSTSTCAKCTPLATRTCTCLADRCPSPLAAWYSPYYGRGYLKLLWKDNYASMAGLFNNCPLEATPEILLRNHAVALKVAVQIMLNAGLKNYLPASITNPTDEQLVKARRTVNAADVKDCSASGLPADCPVSNCGSLANTKQRRACAIIAGINSKARAWLALLQNPSYPVAYCGDSVPPDGDPANFAPLVRLSQFPKLRVTYKWAAYQKDLNTGTGWLGGAVGYECGTSSYMVWGGDNNSYGGKETVTVDVAAAFRDGQWNASTNNEIIADAGWHAPSRGTGPITLVVELLDTNGVARAIEGGERGVIPGRQFSCALRFPRLATIKLALQECGNVPDSAYYSVSVFHTDSSLAPAAASEAEPAAFAVGDAPAAEEAPPKPGWDEPPPDGVLIAGAP</sequence>
<evidence type="ECO:0000256" key="1">
    <source>
        <dbReference type="SAM" id="MobiDB-lite"/>
    </source>
</evidence>
<keyword evidence="4" id="KW-1185">Reference proteome</keyword>
<organism evidence="3 4">
    <name type="scientific">Raphidocelis subcapitata</name>
    <dbReference type="NCBI Taxonomy" id="307507"/>
    <lineage>
        <taxon>Eukaryota</taxon>
        <taxon>Viridiplantae</taxon>
        <taxon>Chlorophyta</taxon>
        <taxon>core chlorophytes</taxon>
        <taxon>Chlorophyceae</taxon>
        <taxon>CS clade</taxon>
        <taxon>Sphaeropleales</taxon>
        <taxon>Selenastraceae</taxon>
        <taxon>Raphidocelis</taxon>
    </lineage>
</organism>
<name>A0A2V0PBI5_9CHLO</name>
<comment type="caution">
    <text evidence="3">The sequence shown here is derived from an EMBL/GenBank/DDBJ whole genome shotgun (WGS) entry which is preliminary data.</text>
</comment>
<dbReference type="AlphaFoldDB" id="A0A2V0PBI5"/>
<dbReference type="OrthoDB" id="8251at2759"/>